<comment type="caution">
    <text evidence="2">The sequence shown here is derived from an EMBL/GenBank/DDBJ whole genome shotgun (WGS) entry which is preliminary data.</text>
</comment>
<dbReference type="RefSeq" id="WP_248632817.1">
    <property type="nucleotide sequence ID" value="NZ_JALPTH010000007.1"/>
</dbReference>
<name>A0ABT0I8D5_9ACTN</name>
<reference evidence="2 3" key="1">
    <citation type="submission" date="2022-04" db="EMBL/GenBank/DDBJ databases">
        <title>Streptomyces sp. nov. LCR6-01 isolated from Lichen of Dirinaria sp.</title>
        <authorList>
            <person name="Kanchanasin P."/>
            <person name="Tanasupawat S."/>
            <person name="Phongsopitanun W."/>
        </authorList>
    </citation>
    <scope>NUCLEOTIDE SEQUENCE [LARGE SCALE GENOMIC DNA]</scope>
    <source>
        <strain evidence="2 3">LCR6-01</strain>
    </source>
</reference>
<proteinExistence type="predicted"/>
<feature type="compositionally biased region" description="Basic and acidic residues" evidence="1">
    <location>
        <begin position="114"/>
        <end position="125"/>
    </location>
</feature>
<gene>
    <name evidence="2" type="ORF">M1O15_09280</name>
</gene>
<evidence type="ECO:0000313" key="3">
    <source>
        <dbReference type="Proteomes" id="UP001522868"/>
    </source>
</evidence>
<organism evidence="2 3">
    <name type="scientific">Streptomyces lichenis</name>
    <dbReference type="NCBI Taxonomy" id="2306967"/>
    <lineage>
        <taxon>Bacteria</taxon>
        <taxon>Bacillati</taxon>
        <taxon>Actinomycetota</taxon>
        <taxon>Actinomycetes</taxon>
        <taxon>Kitasatosporales</taxon>
        <taxon>Streptomycetaceae</taxon>
        <taxon>Streptomyces</taxon>
    </lineage>
</organism>
<protein>
    <submittedName>
        <fullName evidence="2">Uncharacterized protein</fullName>
    </submittedName>
</protein>
<keyword evidence="3" id="KW-1185">Reference proteome</keyword>
<dbReference type="EMBL" id="JALPTH010000007">
    <property type="protein sequence ID" value="MCK8677580.1"/>
    <property type="molecule type" value="Genomic_DNA"/>
</dbReference>
<evidence type="ECO:0000256" key="1">
    <source>
        <dbReference type="SAM" id="MobiDB-lite"/>
    </source>
</evidence>
<sequence>MRSHIATAATSASRPGVGSVATRACAGGRRPGNEPTRPRVPTAPAAGELADEKRLNSFSREFAAFLAASKARDTASFDDGPPPGRLDSGRVGGTGADAAVLCRWSDASTSGDVLRAREEEPERGARTARAFRAAVDRRD</sequence>
<feature type="region of interest" description="Disordered" evidence="1">
    <location>
        <begin position="71"/>
        <end position="92"/>
    </location>
</feature>
<dbReference type="Proteomes" id="UP001522868">
    <property type="component" value="Unassembled WGS sequence"/>
</dbReference>
<feature type="region of interest" description="Disordered" evidence="1">
    <location>
        <begin position="1"/>
        <end position="52"/>
    </location>
</feature>
<accession>A0ABT0I8D5</accession>
<evidence type="ECO:0000313" key="2">
    <source>
        <dbReference type="EMBL" id="MCK8677580.1"/>
    </source>
</evidence>
<feature type="region of interest" description="Disordered" evidence="1">
    <location>
        <begin position="110"/>
        <end position="139"/>
    </location>
</feature>